<gene>
    <name evidence="2" type="ORF">US28_C0027G0006</name>
</gene>
<reference evidence="2 3" key="1">
    <citation type="journal article" date="2015" name="Nature">
        <title>rRNA introns, odd ribosomes, and small enigmatic genomes across a large radiation of phyla.</title>
        <authorList>
            <person name="Brown C.T."/>
            <person name="Hug L.A."/>
            <person name="Thomas B.C."/>
            <person name="Sharon I."/>
            <person name="Castelle C.J."/>
            <person name="Singh A."/>
            <person name="Wilkins M.J."/>
            <person name="Williams K.H."/>
            <person name="Banfield J.F."/>
        </authorList>
    </citation>
    <scope>NUCLEOTIDE SEQUENCE [LARGE SCALE GENOMIC DNA]</scope>
</reference>
<evidence type="ECO:0000313" key="3">
    <source>
        <dbReference type="Proteomes" id="UP000034448"/>
    </source>
</evidence>
<accession>A0A0G0HS79</accession>
<dbReference type="AlphaFoldDB" id="A0A0G0HS79"/>
<comment type="caution">
    <text evidence="2">The sequence shown here is derived from an EMBL/GenBank/DDBJ whole genome shotgun (WGS) entry which is preliminary data.</text>
</comment>
<evidence type="ECO:0000256" key="1">
    <source>
        <dbReference type="SAM" id="MobiDB-lite"/>
    </source>
</evidence>
<sequence>MAEGVAVGVGCAVGEAEGVAVGVALGVAVGEGVASGSMSDWEFWGWGTSLTTKSSPLLFVSSALPMFISTPEDILCGVEEEFAFLSRLWPDEGVAAAVVSVSKAVPKPTLSTRVVPESENKERVLSSAITPDE</sequence>
<dbReference type="EMBL" id="LBSJ01000027">
    <property type="protein sequence ID" value="KKQ14894.1"/>
    <property type="molecule type" value="Genomic_DNA"/>
</dbReference>
<protein>
    <submittedName>
        <fullName evidence="2">Uncharacterized protein</fullName>
    </submittedName>
</protein>
<name>A0A0G0HS79_9BACT</name>
<proteinExistence type="predicted"/>
<evidence type="ECO:0000313" key="2">
    <source>
        <dbReference type="EMBL" id="KKQ14894.1"/>
    </source>
</evidence>
<feature type="region of interest" description="Disordered" evidence="1">
    <location>
        <begin position="113"/>
        <end position="133"/>
    </location>
</feature>
<organism evidence="2 3">
    <name type="scientific">Candidatus Daviesbacteria bacterium GW2011_GWA1_36_8</name>
    <dbReference type="NCBI Taxonomy" id="1618417"/>
    <lineage>
        <taxon>Bacteria</taxon>
        <taxon>Candidatus Daviesiibacteriota</taxon>
    </lineage>
</organism>
<dbReference type="Proteomes" id="UP000034448">
    <property type="component" value="Unassembled WGS sequence"/>
</dbReference>